<dbReference type="AlphaFoldDB" id="A0A4R8M7W5"/>
<dbReference type="InterPro" id="IPR020568">
    <property type="entry name" value="Ribosomal_Su5_D2-typ_SF"/>
</dbReference>
<evidence type="ECO:0000256" key="6">
    <source>
        <dbReference type="PIRSR" id="PIRSR002583-1"/>
    </source>
</evidence>
<comment type="subcellular location">
    <subcellularLocation>
        <location evidence="5">Cytoplasm</location>
    </subcellularLocation>
</comment>
<feature type="binding site" evidence="6">
    <location>
        <position position="178"/>
    </location>
    <ligand>
        <name>ATP</name>
        <dbReference type="ChEBI" id="CHEBI:30616"/>
    </ligand>
</feature>
<keyword evidence="9" id="KW-1185">Reference proteome</keyword>
<dbReference type="InterPro" id="IPR037196">
    <property type="entry name" value="HSP90_C"/>
</dbReference>
<keyword evidence="3 5" id="KW-0067">ATP-binding</keyword>
<dbReference type="NCBIfam" id="NF003555">
    <property type="entry name" value="PRK05218.1"/>
    <property type="match status" value="1"/>
</dbReference>
<dbReference type="Proteomes" id="UP000295066">
    <property type="component" value="Unassembled WGS sequence"/>
</dbReference>
<sequence>MEQERFSFQAEAKQLLDLMIHSVYSNRDIFLRELISNASDALDKRRLELLAHPEYADSEGGAGLSAPSIRIARGEEGRTLFVSDNGVGMNREELTNYIGTIARSGTGEFLAAMKAARESAGAESLIGRFGVGFYSAFMVADRVDVVTRRLGEGKGWRFSSPGDGTYTLEETERNEPGTTVILHLKTPDKEKGERDYTDEWTLRDIVRKYSDFISYPIVMAVAKGREGGETAEDEVLNSGKAIWRRPEKDVTDGEYEEFYKHVASDWEPPLGRVVFSVEGGTEFRGILFFPSKAPFDLHYAPRNEGVSLYIRNVFIMNDCRDLVPSWLRFLRGVVDSEDLPLNISREILQEDPLVRIIRKSLVRRVLSALKKMLADDREKYVRLWKEFGPVIKEGLASFDGAEKENREAILEICLFPSSSSGDGFVSLHEYVDAMKEGQQGIYYITGRKLQVLRNSPLLERCREKGYDVLLLADPVDEVIAPVLPKFGDKEFRSMEREDALPPEEAGKDTVQPEGLASFLRGVLSETVKDVKISSRLTESPACLVTDEDGSSFNMERILRSMGREVPPLKRILEINPEHPVISKMERMLASGGAEEKVKEYAFLLHDQCVLAEGGQIADPARFAGRLSVLLSENMDAAGGSPSPSGEGK</sequence>
<evidence type="ECO:0000256" key="5">
    <source>
        <dbReference type="HAMAP-Rule" id="MF_00505"/>
    </source>
</evidence>
<dbReference type="OrthoDB" id="9802640at2"/>
<dbReference type="SMART" id="SM00387">
    <property type="entry name" value="HATPase_c"/>
    <property type="match status" value="1"/>
</dbReference>
<dbReference type="EMBL" id="SORI01000011">
    <property type="protein sequence ID" value="TDY59686.1"/>
    <property type="molecule type" value="Genomic_DNA"/>
</dbReference>
<feature type="region of interest" description="C" evidence="5">
    <location>
        <begin position="557"/>
        <end position="648"/>
    </location>
</feature>
<comment type="caution">
    <text evidence="8">The sequence shown here is derived from an EMBL/GenBank/DDBJ whole genome shotgun (WGS) entry which is preliminary data.</text>
</comment>
<keyword evidence="4 5" id="KW-0143">Chaperone</keyword>
<dbReference type="PRINTS" id="PR00775">
    <property type="entry name" value="HEATSHOCK90"/>
</dbReference>
<proteinExistence type="inferred from homology"/>
<dbReference type="PIRSF" id="PIRSF002583">
    <property type="entry name" value="Hsp90"/>
    <property type="match status" value="1"/>
</dbReference>
<comment type="function">
    <text evidence="5">Molecular chaperone. Has ATPase activity.</text>
</comment>
<dbReference type="InterPro" id="IPR020575">
    <property type="entry name" value="Hsp90_N"/>
</dbReference>
<dbReference type="Pfam" id="PF00183">
    <property type="entry name" value="HSP90"/>
    <property type="match status" value="1"/>
</dbReference>
<dbReference type="GO" id="GO:0016887">
    <property type="term" value="F:ATP hydrolysis activity"/>
    <property type="evidence" value="ECO:0007669"/>
    <property type="project" value="InterPro"/>
</dbReference>
<feature type="binding site" evidence="6">
    <location>
        <position position="33"/>
    </location>
    <ligand>
        <name>ATP</name>
        <dbReference type="ChEBI" id="CHEBI:30616"/>
    </ligand>
</feature>
<dbReference type="Gene3D" id="3.40.50.11260">
    <property type="match status" value="1"/>
</dbReference>
<dbReference type="Gene3D" id="3.30.230.80">
    <property type="match status" value="1"/>
</dbReference>
<dbReference type="HAMAP" id="MF_00505">
    <property type="entry name" value="HSP90"/>
    <property type="match status" value="1"/>
</dbReference>
<dbReference type="InterPro" id="IPR019805">
    <property type="entry name" value="Heat_shock_protein_90_CS"/>
</dbReference>
<keyword evidence="5" id="KW-0963">Cytoplasm</keyword>
<dbReference type="InterPro" id="IPR003594">
    <property type="entry name" value="HATPase_dom"/>
</dbReference>
<keyword evidence="2 5" id="KW-0547">Nucleotide-binding</keyword>
<dbReference type="Gene3D" id="1.20.120.790">
    <property type="entry name" value="Heat shock protein 90, C-terminal domain"/>
    <property type="match status" value="1"/>
</dbReference>
<dbReference type="GO" id="GO:0051082">
    <property type="term" value="F:unfolded protein binding"/>
    <property type="evidence" value="ECO:0007669"/>
    <property type="project" value="UniProtKB-UniRule"/>
</dbReference>
<evidence type="ECO:0000256" key="3">
    <source>
        <dbReference type="ARBA" id="ARBA00022840"/>
    </source>
</evidence>
<keyword evidence="5" id="KW-0346">Stress response</keyword>
<organism evidence="8 9">
    <name type="scientific">Aminivibrio pyruvatiphilus</name>
    <dbReference type="NCBI Taxonomy" id="1005740"/>
    <lineage>
        <taxon>Bacteria</taxon>
        <taxon>Thermotogati</taxon>
        <taxon>Synergistota</taxon>
        <taxon>Synergistia</taxon>
        <taxon>Synergistales</taxon>
        <taxon>Aminobacteriaceae</taxon>
        <taxon>Aminivibrio</taxon>
    </lineage>
</organism>
<comment type="subunit">
    <text evidence="5">Homodimer.</text>
</comment>
<evidence type="ECO:0000256" key="4">
    <source>
        <dbReference type="ARBA" id="ARBA00023186"/>
    </source>
</evidence>
<dbReference type="InterPro" id="IPR001404">
    <property type="entry name" value="Hsp90_fam"/>
</dbReference>
<feature type="binding site" evidence="6">
    <location>
        <begin position="104"/>
        <end position="105"/>
    </location>
    <ligand>
        <name>ATP</name>
        <dbReference type="ChEBI" id="CHEBI:30616"/>
    </ligand>
</feature>
<dbReference type="Pfam" id="PF13589">
    <property type="entry name" value="HATPase_c_3"/>
    <property type="match status" value="1"/>
</dbReference>
<dbReference type="CDD" id="cd16927">
    <property type="entry name" value="HATPase_Hsp90-like"/>
    <property type="match status" value="1"/>
</dbReference>
<protein>
    <recommendedName>
        <fullName evidence="5">Chaperone protein HtpG</fullName>
    </recommendedName>
    <alternativeName>
        <fullName evidence="5">Heat shock protein HtpG</fullName>
    </alternativeName>
    <alternativeName>
        <fullName evidence="5">High temperature protein G</fullName>
    </alternativeName>
</protein>
<dbReference type="GO" id="GO:0140662">
    <property type="term" value="F:ATP-dependent protein folding chaperone"/>
    <property type="evidence" value="ECO:0007669"/>
    <property type="project" value="InterPro"/>
</dbReference>
<evidence type="ECO:0000313" key="8">
    <source>
        <dbReference type="EMBL" id="TDY59686.1"/>
    </source>
</evidence>
<reference evidence="8 9" key="1">
    <citation type="submission" date="2019-03" db="EMBL/GenBank/DDBJ databases">
        <title>Genomic Encyclopedia of Type Strains, Phase IV (KMG-IV): sequencing the most valuable type-strain genomes for metagenomic binning, comparative biology and taxonomic classification.</title>
        <authorList>
            <person name="Goeker M."/>
        </authorList>
    </citation>
    <scope>NUCLEOTIDE SEQUENCE [LARGE SCALE GENOMIC DNA]</scope>
    <source>
        <strain evidence="8 9">DSM 25964</strain>
    </source>
</reference>
<name>A0A4R8M7W5_9BACT</name>
<feature type="binding site" evidence="6">
    <location>
        <position position="89"/>
    </location>
    <ligand>
        <name>ATP</name>
        <dbReference type="ChEBI" id="CHEBI:30616"/>
    </ligand>
</feature>
<feature type="domain" description="Histidine kinase/HSP90-like ATPase" evidence="7">
    <location>
        <begin position="25"/>
        <end position="188"/>
    </location>
</feature>
<evidence type="ECO:0000259" key="7">
    <source>
        <dbReference type="SMART" id="SM00387"/>
    </source>
</evidence>
<feature type="binding site" evidence="6">
    <location>
        <position position="84"/>
    </location>
    <ligand>
        <name>ATP</name>
        <dbReference type="ChEBI" id="CHEBI:30616"/>
    </ligand>
</feature>
<dbReference type="PROSITE" id="PS00298">
    <property type="entry name" value="HSP90"/>
    <property type="match status" value="1"/>
</dbReference>
<comment type="similarity">
    <text evidence="1 5">Belongs to the heat shock protein 90 family.</text>
</comment>
<feature type="region of interest" description="A; substrate-binding" evidence="5">
    <location>
        <begin position="1"/>
        <end position="345"/>
    </location>
</feature>
<dbReference type="GO" id="GO:0005524">
    <property type="term" value="F:ATP binding"/>
    <property type="evidence" value="ECO:0007669"/>
    <property type="project" value="UniProtKB-UniRule"/>
</dbReference>
<dbReference type="SUPFAM" id="SSF55874">
    <property type="entry name" value="ATPase domain of HSP90 chaperone/DNA topoisomerase II/histidine kinase"/>
    <property type="match status" value="1"/>
</dbReference>
<evidence type="ECO:0000256" key="2">
    <source>
        <dbReference type="ARBA" id="ARBA00022741"/>
    </source>
</evidence>
<dbReference type="SUPFAM" id="SSF110942">
    <property type="entry name" value="HSP90 C-terminal domain"/>
    <property type="match status" value="1"/>
</dbReference>
<evidence type="ECO:0000313" key="9">
    <source>
        <dbReference type="Proteomes" id="UP000295066"/>
    </source>
</evidence>
<dbReference type="PANTHER" id="PTHR11528">
    <property type="entry name" value="HEAT SHOCK PROTEIN 90 FAMILY MEMBER"/>
    <property type="match status" value="1"/>
</dbReference>
<dbReference type="RefSeq" id="WP_133957840.1">
    <property type="nucleotide sequence ID" value="NZ_SORI01000011.1"/>
</dbReference>
<dbReference type="SUPFAM" id="SSF54211">
    <property type="entry name" value="Ribosomal protein S5 domain 2-like"/>
    <property type="match status" value="1"/>
</dbReference>
<dbReference type="GO" id="GO:0005737">
    <property type="term" value="C:cytoplasm"/>
    <property type="evidence" value="ECO:0007669"/>
    <property type="project" value="UniProtKB-SubCell"/>
</dbReference>
<feature type="binding site" evidence="6">
    <location>
        <position position="345"/>
    </location>
    <ligand>
        <name>ATP</name>
        <dbReference type="ChEBI" id="CHEBI:30616"/>
    </ligand>
</feature>
<feature type="binding site" evidence="6">
    <location>
        <position position="37"/>
    </location>
    <ligand>
        <name>ATP</name>
        <dbReference type="ChEBI" id="CHEBI:30616"/>
    </ligand>
</feature>
<gene>
    <name evidence="5" type="primary">htpG</name>
    <name evidence="8" type="ORF">C8D99_11120</name>
</gene>
<comment type="caution">
    <text evidence="5">Lacks conserved residue(s) required for the propagation of feature annotation.</text>
</comment>
<accession>A0A4R8M7W5</accession>
<dbReference type="InterPro" id="IPR036890">
    <property type="entry name" value="HATPase_C_sf"/>
</dbReference>
<dbReference type="Gene3D" id="3.30.565.10">
    <property type="entry name" value="Histidine kinase-like ATPase, C-terminal domain"/>
    <property type="match status" value="1"/>
</dbReference>
<evidence type="ECO:0000256" key="1">
    <source>
        <dbReference type="ARBA" id="ARBA00008239"/>
    </source>
</evidence>